<gene>
    <name evidence="2" type="ORF">P6N53_14635</name>
</gene>
<evidence type="ECO:0000313" key="3">
    <source>
        <dbReference type="Proteomes" id="UP001172911"/>
    </source>
</evidence>
<organism evidence="2 3">
    <name type="scientific">Desulforamulus aquiferis</name>
    <dbReference type="NCBI Taxonomy" id="1397668"/>
    <lineage>
        <taxon>Bacteria</taxon>
        <taxon>Bacillati</taxon>
        <taxon>Bacillota</taxon>
        <taxon>Clostridia</taxon>
        <taxon>Eubacteriales</taxon>
        <taxon>Peptococcaceae</taxon>
        <taxon>Desulforamulus</taxon>
    </lineage>
</organism>
<dbReference type="Pfam" id="PF10710">
    <property type="entry name" value="DUF2512"/>
    <property type="match status" value="1"/>
</dbReference>
<feature type="transmembrane region" description="Helical" evidence="1">
    <location>
        <begin position="5"/>
        <end position="27"/>
    </location>
</feature>
<reference evidence="2" key="1">
    <citation type="journal article" date="2023" name="J. Hazard. Mater.">
        <title>Anaerobic biodegradation of pyrene and benzo[a]pyrene by a new sulfate-reducing Desulforamulus aquiferis strain DSA.</title>
        <authorList>
            <person name="Zhang Z."/>
            <person name="Sun J."/>
            <person name="Gong X."/>
            <person name="Wang C."/>
            <person name="Wang H."/>
        </authorList>
    </citation>
    <scope>NUCLEOTIDE SEQUENCE</scope>
    <source>
        <strain evidence="2">DSA</strain>
    </source>
</reference>
<feature type="transmembrane region" description="Helical" evidence="1">
    <location>
        <begin position="86"/>
        <end position="105"/>
    </location>
</feature>
<dbReference type="Proteomes" id="UP001172911">
    <property type="component" value="Unassembled WGS sequence"/>
</dbReference>
<sequence length="124" mass="13739">MRRILIPLFVKFSLIAVLAFATLTLWGGMDWRWALAAAIDVTAASYLVGDLLVLRSYGSFLGLLTDGLIAFAMAYLINFVMMTGRVSMLVMLGFALAVAMGEILIHKFYEKTGIIIREDTLNNK</sequence>
<protein>
    <submittedName>
        <fullName evidence="2">DUF2512 family protein</fullName>
    </submittedName>
</protein>
<evidence type="ECO:0000256" key="1">
    <source>
        <dbReference type="SAM" id="Phobius"/>
    </source>
</evidence>
<keyword evidence="1" id="KW-1133">Transmembrane helix</keyword>
<feature type="transmembrane region" description="Helical" evidence="1">
    <location>
        <begin position="60"/>
        <end position="80"/>
    </location>
</feature>
<evidence type="ECO:0000313" key="2">
    <source>
        <dbReference type="EMBL" id="MDO7788462.1"/>
    </source>
</evidence>
<accession>A0AAW7ZFH7</accession>
<comment type="caution">
    <text evidence="2">The sequence shown here is derived from an EMBL/GenBank/DDBJ whole genome shotgun (WGS) entry which is preliminary data.</text>
</comment>
<keyword evidence="1" id="KW-0472">Membrane</keyword>
<proteinExistence type="predicted"/>
<dbReference type="RefSeq" id="WP_304544423.1">
    <property type="nucleotide sequence ID" value="NZ_JARPTC010000021.1"/>
</dbReference>
<dbReference type="AlphaFoldDB" id="A0AAW7ZFH7"/>
<reference evidence="2" key="2">
    <citation type="submission" date="2023-03" db="EMBL/GenBank/DDBJ databases">
        <authorList>
            <person name="Zhang Z."/>
        </authorList>
    </citation>
    <scope>NUCLEOTIDE SEQUENCE</scope>
    <source>
        <strain evidence="2">DSA</strain>
    </source>
</reference>
<dbReference type="InterPro" id="IPR019649">
    <property type="entry name" value="DUF2512"/>
</dbReference>
<feature type="transmembrane region" description="Helical" evidence="1">
    <location>
        <begin position="33"/>
        <end position="53"/>
    </location>
</feature>
<name>A0AAW7ZFH7_9FIRM</name>
<dbReference type="EMBL" id="JARPTC010000021">
    <property type="protein sequence ID" value="MDO7788462.1"/>
    <property type="molecule type" value="Genomic_DNA"/>
</dbReference>
<keyword evidence="3" id="KW-1185">Reference proteome</keyword>
<keyword evidence="1" id="KW-0812">Transmembrane</keyword>